<feature type="transmembrane region" description="Helical" evidence="11">
    <location>
        <begin position="264"/>
        <end position="290"/>
    </location>
</feature>
<dbReference type="GO" id="GO:0015297">
    <property type="term" value="F:antiporter activity"/>
    <property type="evidence" value="ECO:0007669"/>
    <property type="project" value="UniProtKB-KW"/>
</dbReference>
<dbReference type="AlphaFoldDB" id="A0A517T8U1"/>
<dbReference type="InterPro" id="IPR006153">
    <property type="entry name" value="Cation/H_exchanger_TM"/>
</dbReference>
<gene>
    <name evidence="13" type="primary">nhaS3</name>
    <name evidence="13" type="ORF">V22_20390</name>
</gene>
<dbReference type="KEGG" id="chya:V22_20390"/>
<dbReference type="Pfam" id="PF00999">
    <property type="entry name" value="Na_H_Exchanger"/>
    <property type="match status" value="1"/>
</dbReference>
<dbReference type="InterPro" id="IPR038770">
    <property type="entry name" value="Na+/solute_symporter_sf"/>
</dbReference>
<evidence type="ECO:0000256" key="5">
    <source>
        <dbReference type="ARBA" id="ARBA00022989"/>
    </source>
</evidence>
<evidence type="ECO:0000256" key="7">
    <source>
        <dbReference type="ARBA" id="ARBA00023065"/>
    </source>
</evidence>
<feature type="domain" description="Cation/H+ exchanger transmembrane" evidence="12">
    <location>
        <begin position="108"/>
        <end position="513"/>
    </location>
</feature>
<feature type="transmembrane region" description="Helical" evidence="11">
    <location>
        <begin position="129"/>
        <end position="148"/>
    </location>
</feature>
<name>A0A517T8U1_9PLAN</name>
<keyword evidence="6" id="KW-0915">Sodium</keyword>
<keyword evidence="9" id="KW-0739">Sodium transport</keyword>
<sequence length="535" mass="55717">MTQSPRLFNFSISRYRHLSASGRRQFWLWCAVILGAVAVHDVAVLTDWGVSFAQEESVETDHGDSHAEEHGEEAHADEHGSEHGDGHGDGGHSGGHADPVAPVLAGIIVILLCAKIGGDIFERISMPAVLGELVVGILIGNLDMLTGIDVLEFMEPLKNGGEGESPFSAAAILEILAGIGVILLLFEVGLESTVRQMMSVGVSSLIVAVLGVVVPIALGYGVGSIWHDSWQVPLFIGATLCATSVGITARVLKDLGKSQAKESQIILGAAVIDDILGLIVLAICSGLITATASGASGGESGLAFELFKIVALSFGFVGGALLLGVLKFPKVLFRLASFLSGHGLLVTTALVICFGFSWAANAVGLATIVGAFAAGLILENAHYEDLERHENVDLEEAIKPLTALLVPIFFVEMGMKVDLLSFADASVWGLASLLVVAAIIGKQVCSFGVMEPGLNRFAVGLGMIPRGEVGLIFANEGSKLVADGVSVIDASTYSAIVVMVMVTTLVTPPLLSWSLGKGDPDDDNELPINAPAEGV</sequence>
<feature type="transmembrane region" description="Helical" evidence="11">
    <location>
        <begin position="302"/>
        <end position="324"/>
    </location>
</feature>
<feature type="transmembrane region" description="Helical" evidence="11">
    <location>
        <begin position="100"/>
        <end position="117"/>
    </location>
</feature>
<dbReference type="PANTHER" id="PTHR43562">
    <property type="entry name" value="NAPA-TYPE SODIUM/HYDROGEN ANTIPORTER"/>
    <property type="match status" value="1"/>
</dbReference>
<feature type="transmembrane region" description="Helical" evidence="11">
    <location>
        <begin position="490"/>
        <end position="511"/>
    </location>
</feature>
<dbReference type="Proteomes" id="UP000319976">
    <property type="component" value="Chromosome"/>
</dbReference>
<feature type="transmembrane region" description="Helical" evidence="11">
    <location>
        <begin position="232"/>
        <end position="252"/>
    </location>
</feature>
<accession>A0A517T8U1</accession>
<feature type="region of interest" description="Disordered" evidence="10">
    <location>
        <begin position="56"/>
        <end position="95"/>
    </location>
</feature>
<dbReference type="PANTHER" id="PTHR43562:SF3">
    <property type="entry name" value="SODIUM ION_PROTON EXCHANGER (EUROFUNG)"/>
    <property type="match status" value="1"/>
</dbReference>
<feature type="transmembrane region" description="Helical" evidence="11">
    <location>
        <begin position="202"/>
        <end position="226"/>
    </location>
</feature>
<evidence type="ECO:0000313" key="14">
    <source>
        <dbReference type="Proteomes" id="UP000319976"/>
    </source>
</evidence>
<keyword evidence="4 11" id="KW-0812">Transmembrane</keyword>
<evidence type="ECO:0000256" key="4">
    <source>
        <dbReference type="ARBA" id="ARBA00022692"/>
    </source>
</evidence>
<keyword evidence="14" id="KW-1185">Reference proteome</keyword>
<dbReference type="EMBL" id="CP036316">
    <property type="protein sequence ID" value="QDT64796.1"/>
    <property type="molecule type" value="Genomic_DNA"/>
</dbReference>
<evidence type="ECO:0000256" key="1">
    <source>
        <dbReference type="ARBA" id="ARBA00004141"/>
    </source>
</evidence>
<comment type="subcellular location">
    <subcellularLocation>
        <location evidence="1">Membrane</location>
        <topology evidence="1">Multi-pass membrane protein</topology>
    </subcellularLocation>
</comment>
<evidence type="ECO:0000313" key="13">
    <source>
        <dbReference type="EMBL" id="QDT64796.1"/>
    </source>
</evidence>
<feature type="transmembrane region" description="Helical" evidence="11">
    <location>
        <begin position="168"/>
        <end position="190"/>
    </location>
</feature>
<dbReference type="GO" id="GO:0006814">
    <property type="term" value="P:sodium ion transport"/>
    <property type="evidence" value="ECO:0007669"/>
    <property type="project" value="UniProtKB-KW"/>
</dbReference>
<keyword evidence="8 11" id="KW-0472">Membrane</keyword>
<keyword evidence="2" id="KW-0813">Transport</keyword>
<evidence type="ECO:0000256" key="6">
    <source>
        <dbReference type="ARBA" id="ARBA00023053"/>
    </source>
</evidence>
<feature type="transmembrane region" description="Helical" evidence="11">
    <location>
        <begin position="419"/>
        <end position="440"/>
    </location>
</feature>
<evidence type="ECO:0000256" key="10">
    <source>
        <dbReference type="SAM" id="MobiDB-lite"/>
    </source>
</evidence>
<organism evidence="13 14">
    <name type="scientific">Calycomorphotria hydatis</name>
    <dbReference type="NCBI Taxonomy" id="2528027"/>
    <lineage>
        <taxon>Bacteria</taxon>
        <taxon>Pseudomonadati</taxon>
        <taxon>Planctomycetota</taxon>
        <taxon>Planctomycetia</taxon>
        <taxon>Planctomycetales</taxon>
        <taxon>Planctomycetaceae</taxon>
        <taxon>Calycomorphotria</taxon>
    </lineage>
</organism>
<evidence type="ECO:0000256" key="8">
    <source>
        <dbReference type="ARBA" id="ARBA00023136"/>
    </source>
</evidence>
<dbReference type="Gene3D" id="1.20.1530.20">
    <property type="match status" value="1"/>
</dbReference>
<keyword evidence="7" id="KW-0406">Ion transport</keyword>
<feature type="compositionally biased region" description="Basic and acidic residues" evidence="10">
    <location>
        <begin position="59"/>
        <end position="90"/>
    </location>
</feature>
<evidence type="ECO:0000256" key="2">
    <source>
        <dbReference type="ARBA" id="ARBA00022448"/>
    </source>
</evidence>
<evidence type="ECO:0000256" key="11">
    <source>
        <dbReference type="SAM" id="Phobius"/>
    </source>
</evidence>
<feature type="transmembrane region" description="Helical" evidence="11">
    <location>
        <begin position="331"/>
        <end position="352"/>
    </location>
</feature>
<evidence type="ECO:0000256" key="3">
    <source>
        <dbReference type="ARBA" id="ARBA00022449"/>
    </source>
</evidence>
<evidence type="ECO:0000256" key="9">
    <source>
        <dbReference type="ARBA" id="ARBA00023201"/>
    </source>
</evidence>
<dbReference type="RefSeq" id="WP_197440062.1">
    <property type="nucleotide sequence ID" value="NZ_CP036316.1"/>
</dbReference>
<keyword evidence="3" id="KW-0050">Antiport</keyword>
<keyword evidence="5 11" id="KW-1133">Transmembrane helix</keyword>
<dbReference type="GO" id="GO:0016020">
    <property type="term" value="C:membrane"/>
    <property type="evidence" value="ECO:0007669"/>
    <property type="project" value="UniProtKB-SubCell"/>
</dbReference>
<evidence type="ECO:0000259" key="12">
    <source>
        <dbReference type="Pfam" id="PF00999"/>
    </source>
</evidence>
<protein>
    <submittedName>
        <fullName evidence="13">High-affinity Na(+)/H(+) antiporter NhaS3</fullName>
    </submittedName>
</protein>
<proteinExistence type="predicted"/>
<feature type="transmembrane region" description="Helical" evidence="11">
    <location>
        <begin position="358"/>
        <end position="378"/>
    </location>
</feature>
<reference evidence="13 14" key="1">
    <citation type="submission" date="2019-02" db="EMBL/GenBank/DDBJ databases">
        <title>Deep-cultivation of Planctomycetes and their phenomic and genomic characterization uncovers novel biology.</title>
        <authorList>
            <person name="Wiegand S."/>
            <person name="Jogler M."/>
            <person name="Boedeker C."/>
            <person name="Pinto D."/>
            <person name="Vollmers J."/>
            <person name="Rivas-Marin E."/>
            <person name="Kohn T."/>
            <person name="Peeters S.H."/>
            <person name="Heuer A."/>
            <person name="Rast P."/>
            <person name="Oberbeckmann S."/>
            <person name="Bunk B."/>
            <person name="Jeske O."/>
            <person name="Meyerdierks A."/>
            <person name="Storesund J.E."/>
            <person name="Kallscheuer N."/>
            <person name="Luecker S."/>
            <person name="Lage O.M."/>
            <person name="Pohl T."/>
            <person name="Merkel B.J."/>
            <person name="Hornburger P."/>
            <person name="Mueller R.-W."/>
            <person name="Bruemmer F."/>
            <person name="Labrenz M."/>
            <person name="Spormann A.M."/>
            <person name="Op den Camp H."/>
            <person name="Overmann J."/>
            <person name="Amann R."/>
            <person name="Jetten M.S.M."/>
            <person name="Mascher T."/>
            <person name="Medema M.H."/>
            <person name="Devos D.P."/>
            <person name="Kaster A.-K."/>
            <person name="Ovreas L."/>
            <person name="Rohde M."/>
            <person name="Galperin M.Y."/>
            <person name="Jogler C."/>
        </authorList>
    </citation>
    <scope>NUCLEOTIDE SEQUENCE [LARGE SCALE GENOMIC DNA]</scope>
    <source>
        <strain evidence="13 14">V22</strain>
    </source>
</reference>
<feature type="transmembrane region" description="Helical" evidence="11">
    <location>
        <begin position="26"/>
        <end position="45"/>
    </location>
</feature>
<dbReference type="GO" id="GO:1902600">
    <property type="term" value="P:proton transmembrane transport"/>
    <property type="evidence" value="ECO:0007669"/>
    <property type="project" value="InterPro"/>
</dbReference>